<accession>A0A9E2KC15</accession>
<dbReference type="AlphaFoldDB" id="A0A9E2KC15"/>
<dbReference type="InterPro" id="IPR001279">
    <property type="entry name" value="Metallo-B-lactamas"/>
</dbReference>
<protein>
    <submittedName>
        <fullName evidence="6">MBL fold metallo-hydrolase</fullName>
    </submittedName>
</protein>
<sequence>MIQALSGGMFGELTYLYIDDVTKHGFVIDPGVEGEKLVNYIKEQGFVIEKILLTHGHIDHISSAKEVRDALGASIVIHKEGKIYLEDPKWNLSMNYFEVPLTMEADEYVEHGDEIVLEANADFKVQVIYVPGHTADGVAYYSEKEGLAFVGDIIFEGSVGRSDLLGGNAVKLLDGIRKQIFSLPDETVLFPGHGNQTTVKKERETSPVFNFYDGM</sequence>
<dbReference type="GO" id="GO:0016787">
    <property type="term" value="F:hydrolase activity"/>
    <property type="evidence" value="ECO:0007669"/>
    <property type="project" value="UniProtKB-KW"/>
</dbReference>
<dbReference type="Proteomes" id="UP000824229">
    <property type="component" value="Unassembled WGS sequence"/>
</dbReference>
<proteinExistence type="predicted"/>
<dbReference type="InterPro" id="IPR051453">
    <property type="entry name" value="MBL_Glyoxalase_II"/>
</dbReference>
<evidence type="ECO:0000256" key="4">
    <source>
        <dbReference type="ARBA" id="ARBA00022833"/>
    </source>
</evidence>
<evidence type="ECO:0000256" key="1">
    <source>
        <dbReference type="ARBA" id="ARBA00001947"/>
    </source>
</evidence>
<gene>
    <name evidence="6" type="ORF">H9872_04155</name>
</gene>
<dbReference type="PANTHER" id="PTHR46233:SF3">
    <property type="entry name" value="HYDROXYACYLGLUTATHIONE HYDROLASE GLOC"/>
    <property type="match status" value="1"/>
</dbReference>
<evidence type="ECO:0000259" key="5">
    <source>
        <dbReference type="SMART" id="SM00849"/>
    </source>
</evidence>
<dbReference type="Pfam" id="PF00753">
    <property type="entry name" value="Lactamase_B"/>
    <property type="match status" value="1"/>
</dbReference>
<dbReference type="CDD" id="cd06262">
    <property type="entry name" value="metallo-hydrolase-like_MBL-fold"/>
    <property type="match status" value="1"/>
</dbReference>
<organism evidence="6 7">
    <name type="scientific">Candidatus Cellulosilyticum pullistercoris</name>
    <dbReference type="NCBI Taxonomy" id="2838521"/>
    <lineage>
        <taxon>Bacteria</taxon>
        <taxon>Bacillati</taxon>
        <taxon>Bacillota</taxon>
        <taxon>Clostridia</taxon>
        <taxon>Lachnospirales</taxon>
        <taxon>Cellulosilyticaceae</taxon>
        <taxon>Cellulosilyticum</taxon>
    </lineage>
</organism>
<evidence type="ECO:0000256" key="3">
    <source>
        <dbReference type="ARBA" id="ARBA00022801"/>
    </source>
</evidence>
<reference evidence="6" key="2">
    <citation type="submission" date="2021-04" db="EMBL/GenBank/DDBJ databases">
        <authorList>
            <person name="Gilroy R."/>
        </authorList>
    </citation>
    <scope>NUCLEOTIDE SEQUENCE</scope>
    <source>
        <strain evidence="6">B5-657</strain>
    </source>
</reference>
<feature type="domain" description="Metallo-beta-lactamase" evidence="5">
    <location>
        <begin position="11"/>
        <end position="193"/>
    </location>
</feature>
<keyword evidence="2" id="KW-0479">Metal-binding</keyword>
<dbReference type="EMBL" id="JAHLFQ010000086">
    <property type="protein sequence ID" value="MBU3803932.1"/>
    <property type="molecule type" value="Genomic_DNA"/>
</dbReference>
<reference evidence="6" key="1">
    <citation type="journal article" date="2021" name="PeerJ">
        <title>Extensive microbial diversity within the chicken gut microbiome revealed by metagenomics and culture.</title>
        <authorList>
            <person name="Gilroy R."/>
            <person name="Ravi A."/>
            <person name="Getino M."/>
            <person name="Pursley I."/>
            <person name="Horton D.L."/>
            <person name="Alikhan N.F."/>
            <person name="Baker D."/>
            <person name="Gharbi K."/>
            <person name="Hall N."/>
            <person name="Watson M."/>
            <person name="Adriaenssens E.M."/>
            <person name="Foster-Nyarko E."/>
            <person name="Jarju S."/>
            <person name="Secka A."/>
            <person name="Antonio M."/>
            <person name="Oren A."/>
            <person name="Chaudhuri R.R."/>
            <person name="La Ragione R."/>
            <person name="Hildebrand F."/>
            <person name="Pallen M.J."/>
        </authorList>
    </citation>
    <scope>NUCLEOTIDE SEQUENCE</scope>
    <source>
        <strain evidence="6">B5-657</strain>
    </source>
</reference>
<dbReference type="GO" id="GO:0046872">
    <property type="term" value="F:metal ion binding"/>
    <property type="evidence" value="ECO:0007669"/>
    <property type="project" value="UniProtKB-KW"/>
</dbReference>
<keyword evidence="4" id="KW-0862">Zinc</keyword>
<dbReference type="SMART" id="SM00849">
    <property type="entry name" value="Lactamase_B"/>
    <property type="match status" value="1"/>
</dbReference>
<evidence type="ECO:0000256" key="2">
    <source>
        <dbReference type="ARBA" id="ARBA00022723"/>
    </source>
</evidence>
<evidence type="ECO:0000313" key="6">
    <source>
        <dbReference type="EMBL" id="MBU3803932.1"/>
    </source>
</evidence>
<dbReference type="InterPro" id="IPR036866">
    <property type="entry name" value="RibonucZ/Hydroxyglut_hydro"/>
</dbReference>
<name>A0A9E2KC15_9FIRM</name>
<dbReference type="Gene3D" id="3.60.15.10">
    <property type="entry name" value="Ribonuclease Z/Hydroxyacylglutathione hydrolase-like"/>
    <property type="match status" value="1"/>
</dbReference>
<dbReference type="PANTHER" id="PTHR46233">
    <property type="entry name" value="HYDROXYACYLGLUTATHIONE HYDROLASE GLOC"/>
    <property type="match status" value="1"/>
</dbReference>
<dbReference type="SUPFAM" id="SSF56281">
    <property type="entry name" value="Metallo-hydrolase/oxidoreductase"/>
    <property type="match status" value="1"/>
</dbReference>
<evidence type="ECO:0000313" key="7">
    <source>
        <dbReference type="Proteomes" id="UP000824229"/>
    </source>
</evidence>
<comment type="caution">
    <text evidence="6">The sequence shown here is derived from an EMBL/GenBank/DDBJ whole genome shotgun (WGS) entry which is preliminary data.</text>
</comment>
<keyword evidence="3" id="KW-0378">Hydrolase</keyword>
<comment type="cofactor">
    <cofactor evidence="1">
        <name>Zn(2+)</name>
        <dbReference type="ChEBI" id="CHEBI:29105"/>
    </cofactor>
</comment>